<evidence type="ECO:0000313" key="1">
    <source>
        <dbReference type="EMBL" id="BAT84205.1"/>
    </source>
</evidence>
<dbReference type="EMBL" id="AP015037">
    <property type="protein sequence ID" value="BAT84205.1"/>
    <property type="molecule type" value="Genomic_DNA"/>
</dbReference>
<organism evidence="1 2">
    <name type="scientific">Vigna angularis var. angularis</name>
    <dbReference type="NCBI Taxonomy" id="157739"/>
    <lineage>
        <taxon>Eukaryota</taxon>
        <taxon>Viridiplantae</taxon>
        <taxon>Streptophyta</taxon>
        <taxon>Embryophyta</taxon>
        <taxon>Tracheophyta</taxon>
        <taxon>Spermatophyta</taxon>
        <taxon>Magnoliopsida</taxon>
        <taxon>eudicotyledons</taxon>
        <taxon>Gunneridae</taxon>
        <taxon>Pentapetalae</taxon>
        <taxon>rosids</taxon>
        <taxon>fabids</taxon>
        <taxon>Fabales</taxon>
        <taxon>Fabaceae</taxon>
        <taxon>Papilionoideae</taxon>
        <taxon>50 kb inversion clade</taxon>
        <taxon>NPAAA clade</taxon>
        <taxon>indigoferoid/millettioid clade</taxon>
        <taxon>Phaseoleae</taxon>
        <taxon>Vigna</taxon>
    </lineage>
</organism>
<sequence>MGSNVQHLDPEGEKRESGLYFGVQEQPGVRKNHARVLRRGGVQRRISTHVLLERQFWVRIGGYGGDSPIRIETFWRRGK</sequence>
<gene>
    <name evidence="1" type="primary">Vigan.04G150700</name>
    <name evidence="1" type="ORF">VIGAN_04150700</name>
</gene>
<accession>A0A0S3RUN0</accession>
<keyword evidence="2" id="KW-1185">Reference proteome</keyword>
<dbReference type="AlphaFoldDB" id="A0A0S3RUN0"/>
<name>A0A0S3RUN0_PHAAN</name>
<evidence type="ECO:0000313" key="2">
    <source>
        <dbReference type="Proteomes" id="UP000291084"/>
    </source>
</evidence>
<reference evidence="1 2" key="1">
    <citation type="journal article" date="2015" name="Sci. Rep.">
        <title>The power of single molecule real-time sequencing technology in the de novo assembly of a eukaryotic genome.</title>
        <authorList>
            <person name="Sakai H."/>
            <person name="Naito K."/>
            <person name="Ogiso-Tanaka E."/>
            <person name="Takahashi Y."/>
            <person name="Iseki K."/>
            <person name="Muto C."/>
            <person name="Satou K."/>
            <person name="Teruya K."/>
            <person name="Shiroma A."/>
            <person name="Shimoji M."/>
            <person name="Hirano T."/>
            <person name="Itoh T."/>
            <person name="Kaga A."/>
            <person name="Tomooka N."/>
        </authorList>
    </citation>
    <scope>NUCLEOTIDE SEQUENCE [LARGE SCALE GENOMIC DNA]</scope>
    <source>
        <strain evidence="2">cv. Shumari</strain>
    </source>
</reference>
<dbReference type="Proteomes" id="UP000291084">
    <property type="component" value="Chromosome 4"/>
</dbReference>
<proteinExistence type="predicted"/>
<protein>
    <submittedName>
        <fullName evidence="1">Uncharacterized protein</fullName>
    </submittedName>
</protein>